<gene>
    <name evidence="2" type="ORF">DOK78_002900</name>
</gene>
<dbReference type="Proteomes" id="UP000664701">
    <property type="component" value="Chromosome"/>
</dbReference>
<feature type="transmembrane region" description="Helical" evidence="1">
    <location>
        <begin position="37"/>
        <end position="56"/>
    </location>
</feature>
<organism evidence="2 3">
    <name type="scientific">Candidatus Enterococcus lowellii</name>
    <dbReference type="NCBI Taxonomy" id="2230877"/>
    <lineage>
        <taxon>Bacteria</taxon>
        <taxon>Bacillati</taxon>
        <taxon>Bacillota</taxon>
        <taxon>Bacilli</taxon>
        <taxon>Lactobacillales</taxon>
        <taxon>Enterococcaceae</taxon>
        <taxon>Enterococcus</taxon>
    </lineage>
</organism>
<keyword evidence="1" id="KW-1133">Transmembrane helix</keyword>
<feature type="transmembrane region" description="Helical" evidence="1">
    <location>
        <begin position="77"/>
        <end position="96"/>
    </location>
</feature>
<name>A0ABZ2SRP9_9ENTE</name>
<dbReference type="Pfam" id="PF04854">
    <property type="entry name" value="DUF624"/>
    <property type="match status" value="1"/>
</dbReference>
<evidence type="ECO:0000313" key="2">
    <source>
        <dbReference type="EMBL" id="WYJ78243.1"/>
    </source>
</evidence>
<feature type="transmembrane region" description="Helical" evidence="1">
    <location>
        <begin position="174"/>
        <end position="193"/>
    </location>
</feature>
<evidence type="ECO:0008006" key="4">
    <source>
        <dbReference type="Google" id="ProtNLM"/>
    </source>
</evidence>
<reference evidence="2 3" key="1">
    <citation type="submission" date="2024-03" db="EMBL/GenBank/DDBJ databases">
        <title>The Genome Sequence of Enterococcus sp. DIV2402.</title>
        <authorList>
            <consortium name="The Broad Institute Genomics Platform"/>
            <consortium name="The Broad Institute Microbial Omics Core"/>
            <consortium name="The Broad Institute Genomic Center for Infectious Diseases"/>
            <person name="Earl A."/>
            <person name="Manson A."/>
            <person name="Gilmore M."/>
            <person name="Schwartman J."/>
            <person name="Shea T."/>
            <person name="Abouelleil A."/>
            <person name="Cao P."/>
            <person name="Chapman S."/>
            <person name="Cusick C."/>
            <person name="Young S."/>
            <person name="Neafsey D."/>
            <person name="Nusbaum C."/>
            <person name="Birren B."/>
        </authorList>
    </citation>
    <scope>NUCLEOTIDE SEQUENCE [LARGE SCALE GENOMIC DNA]</scope>
    <source>
        <strain evidence="2 3">DIV2402</strain>
    </source>
</reference>
<sequence>MKEMRGIIKGSYVLGQRIIDGLILQLLFIVYTLRGAIILGFFPALAAVFHVIYLAITRKSGKFKPAFEQFYKENFKISNQLGYTALTGCLFLWVDLRISATYIQLPLLHYVLILLFVLCLGTSLFLFPTLCRYSLKYGEYLRQAAILFFSNIIESIAILVGVFIVVWLYVIFPILLVIAGVPLLIFPIIWFALQAMVKTERKAEA</sequence>
<keyword evidence="1" id="KW-0472">Membrane</keyword>
<dbReference type="RefSeq" id="WP_207941599.1">
    <property type="nucleotide sequence ID" value="NZ_CP147251.1"/>
</dbReference>
<proteinExistence type="predicted"/>
<evidence type="ECO:0000313" key="3">
    <source>
        <dbReference type="Proteomes" id="UP000664701"/>
    </source>
</evidence>
<evidence type="ECO:0000256" key="1">
    <source>
        <dbReference type="SAM" id="Phobius"/>
    </source>
</evidence>
<keyword evidence="3" id="KW-1185">Reference proteome</keyword>
<feature type="transmembrane region" description="Helical" evidence="1">
    <location>
        <begin position="145"/>
        <end position="168"/>
    </location>
</feature>
<accession>A0ABZ2SRP9</accession>
<dbReference type="EMBL" id="CP147251">
    <property type="protein sequence ID" value="WYJ78243.1"/>
    <property type="molecule type" value="Genomic_DNA"/>
</dbReference>
<dbReference type="InterPro" id="IPR006938">
    <property type="entry name" value="DUF624"/>
</dbReference>
<feature type="transmembrane region" description="Helical" evidence="1">
    <location>
        <begin position="12"/>
        <end position="31"/>
    </location>
</feature>
<keyword evidence="1" id="KW-0812">Transmembrane</keyword>
<feature type="transmembrane region" description="Helical" evidence="1">
    <location>
        <begin position="108"/>
        <end position="133"/>
    </location>
</feature>
<protein>
    <recommendedName>
        <fullName evidence="4">Integral membrane protein</fullName>
    </recommendedName>
</protein>